<dbReference type="FunFam" id="3.40.50.720:FF:000084">
    <property type="entry name" value="Short-chain dehydrogenase reductase"/>
    <property type="match status" value="1"/>
</dbReference>
<name>A0A5C9A963_9GAMM</name>
<protein>
    <submittedName>
        <fullName evidence="3">Glucose 1-dehydrogenase</fullName>
        <ecNumber evidence="3">1.1.1.47</ecNumber>
    </submittedName>
</protein>
<dbReference type="GO" id="GO:0047936">
    <property type="term" value="F:glucose 1-dehydrogenase [NAD(P)+] activity"/>
    <property type="evidence" value="ECO:0007669"/>
    <property type="project" value="UniProtKB-EC"/>
</dbReference>
<dbReference type="Proteomes" id="UP000321039">
    <property type="component" value="Unassembled WGS sequence"/>
</dbReference>
<dbReference type="EC" id="1.1.1.47" evidence="3"/>
<dbReference type="AlphaFoldDB" id="A0A5C9A963"/>
<dbReference type="SUPFAM" id="SSF51735">
    <property type="entry name" value="NAD(P)-binding Rossmann-fold domains"/>
    <property type="match status" value="1"/>
</dbReference>
<evidence type="ECO:0000313" key="4">
    <source>
        <dbReference type="Proteomes" id="UP000321039"/>
    </source>
</evidence>
<evidence type="ECO:0000256" key="2">
    <source>
        <dbReference type="ARBA" id="ARBA00023002"/>
    </source>
</evidence>
<proteinExistence type="inferred from homology"/>
<organism evidence="3 4">
    <name type="scientific">Parahaliea maris</name>
    <dbReference type="NCBI Taxonomy" id="2716870"/>
    <lineage>
        <taxon>Bacteria</taxon>
        <taxon>Pseudomonadati</taxon>
        <taxon>Pseudomonadota</taxon>
        <taxon>Gammaproteobacteria</taxon>
        <taxon>Cellvibrionales</taxon>
        <taxon>Halieaceae</taxon>
        <taxon>Parahaliea</taxon>
    </lineage>
</organism>
<dbReference type="Gene3D" id="3.40.50.720">
    <property type="entry name" value="NAD(P)-binding Rossmann-like Domain"/>
    <property type="match status" value="1"/>
</dbReference>
<gene>
    <name evidence="3" type="ORF">FV139_07910</name>
</gene>
<dbReference type="RefSeq" id="WP_148067800.1">
    <property type="nucleotide sequence ID" value="NZ_VRZA01000002.1"/>
</dbReference>
<dbReference type="CDD" id="cd05233">
    <property type="entry name" value="SDR_c"/>
    <property type="match status" value="1"/>
</dbReference>
<reference evidence="3 4" key="1">
    <citation type="submission" date="2019-08" db="EMBL/GenBank/DDBJ databases">
        <title>Parahaliea maris sp. nov., isolated from the surface seawater.</title>
        <authorList>
            <person name="Liu Y."/>
        </authorList>
    </citation>
    <scope>NUCLEOTIDE SEQUENCE [LARGE SCALE GENOMIC DNA]</scope>
    <source>
        <strain evidence="3 4">HSLHS9</strain>
    </source>
</reference>
<sequence>MQRFANRTALVTGAGSGIGAIVARALAAQGARVAVVDVTAAGQATADAICEAGGEALYLQCDVQDSGAVENTVAATVARLGSLDIAVNNAAIDPETAPEAEWDESVMERVFAINVQGIFLCLKHEIAHMVEQGSGAIVNMASAAGLVGVMNKPAYTASKHAVLGLTKASALQYAARGVRINAVCPGAVDTPMLADNLPPGVDKTLIGANHPINRLATPEEVAEAILWLCSDAASYVVGHALTVDGGLTIQ</sequence>
<dbReference type="PANTHER" id="PTHR24321">
    <property type="entry name" value="DEHYDROGENASES, SHORT CHAIN"/>
    <property type="match status" value="1"/>
</dbReference>
<dbReference type="PRINTS" id="PR00080">
    <property type="entry name" value="SDRFAMILY"/>
</dbReference>
<evidence type="ECO:0000313" key="3">
    <source>
        <dbReference type="EMBL" id="TXS95781.1"/>
    </source>
</evidence>
<dbReference type="EMBL" id="VRZA01000002">
    <property type="protein sequence ID" value="TXS95781.1"/>
    <property type="molecule type" value="Genomic_DNA"/>
</dbReference>
<comment type="caution">
    <text evidence="3">The sequence shown here is derived from an EMBL/GenBank/DDBJ whole genome shotgun (WGS) entry which is preliminary data.</text>
</comment>
<keyword evidence="4" id="KW-1185">Reference proteome</keyword>
<dbReference type="InterPro" id="IPR036291">
    <property type="entry name" value="NAD(P)-bd_dom_sf"/>
</dbReference>
<accession>A0A5C9A963</accession>
<dbReference type="PANTHER" id="PTHR24321:SF8">
    <property type="entry name" value="ESTRADIOL 17-BETA-DEHYDROGENASE 8-RELATED"/>
    <property type="match status" value="1"/>
</dbReference>
<dbReference type="Pfam" id="PF13561">
    <property type="entry name" value="adh_short_C2"/>
    <property type="match status" value="1"/>
</dbReference>
<comment type="similarity">
    <text evidence="1">Belongs to the short-chain dehydrogenases/reductases (SDR) family.</text>
</comment>
<dbReference type="InterPro" id="IPR002347">
    <property type="entry name" value="SDR_fam"/>
</dbReference>
<dbReference type="PRINTS" id="PR00081">
    <property type="entry name" value="GDHRDH"/>
</dbReference>
<evidence type="ECO:0000256" key="1">
    <source>
        <dbReference type="ARBA" id="ARBA00006484"/>
    </source>
</evidence>
<keyword evidence="2 3" id="KW-0560">Oxidoreductase</keyword>
<dbReference type="NCBIfam" id="NF005559">
    <property type="entry name" value="PRK07231.1"/>
    <property type="match status" value="1"/>
</dbReference>